<feature type="domain" description="Integrase zinc-binding" evidence="2">
    <location>
        <begin position="16"/>
        <end position="71"/>
    </location>
</feature>
<dbReference type="PANTHER" id="PTHR37984:SF7">
    <property type="entry name" value="INTEGRASE CATALYTIC DOMAIN-CONTAINING PROTEIN"/>
    <property type="match status" value="1"/>
</dbReference>
<dbReference type="PANTHER" id="PTHR37984">
    <property type="entry name" value="PROTEIN CBG26694"/>
    <property type="match status" value="1"/>
</dbReference>
<dbReference type="GO" id="GO:0003964">
    <property type="term" value="F:RNA-directed DNA polymerase activity"/>
    <property type="evidence" value="ECO:0007669"/>
    <property type="project" value="UniProtKB-EC"/>
</dbReference>
<dbReference type="FunFam" id="1.10.340.70:FF:000004">
    <property type="entry name" value="Retrovirus-related Pol polyprotein from transposon 297-like Protein"/>
    <property type="match status" value="1"/>
</dbReference>
<proteinExistence type="predicted"/>
<comment type="caution">
    <text evidence="3">The sequence shown here is derived from an EMBL/GenBank/DDBJ whole genome shotgun (WGS) entry which is preliminary data.</text>
</comment>
<organism evidence="3 4">
    <name type="scientific">Popillia japonica</name>
    <name type="common">Japanese beetle</name>
    <dbReference type="NCBI Taxonomy" id="7064"/>
    <lineage>
        <taxon>Eukaryota</taxon>
        <taxon>Metazoa</taxon>
        <taxon>Ecdysozoa</taxon>
        <taxon>Arthropoda</taxon>
        <taxon>Hexapoda</taxon>
        <taxon>Insecta</taxon>
        <taxon>Pterygota</taxon>
        <taxon>Neoptera</taxon>
        <taxon>Endopterygota</taxon>
        <taxon>Coleoptera</taxon>
        <taxon>Polyphaga</taxon>
        <taxon>Scarabaeiformia</taxon>
        <taxon>Scarabaeidae</taxon>
        <taxon>Rutelinae</taxon>
        <taxon>Popillia</taxon>
    </lineage>
</organism>
<dbReference type="Proteomes" id="UP001458880">
    <property type="component" value="Unassembled WGS sequence"/>
</dbReference>
<dbReference type="EC" id="2.7.7.49" evidence="1"/>
<evidence type="ECO:0000313" key="4">
    <source>
        <dbReference type="Proteomes" id="UP001458880"/>
    </source>
</evidence>
<evidence type="ECO:0000313" key="3">
    <source>
        <dbReference type="EMBL" id="KAK9722673.1"/>
    </source>
</evidence>
<name>A0AAW1KRT2_POPJA</name>
<dbReference type="EMBL" id="JASPKY010000186">
    <property type="protein sequence ID" value="KAK9722673.1"/>
    <property type="molecule type" value="Genomic_DNA"/>
</dbReference>
<dbReference type="InterPro" id="IPR050951">
    <property type="entry name" value="Retrovirus_Pol_polyprotein"/>
</dbReference>
<reference evidence="3 4" key="1">
    <citation type="journal article" date="2024" name="BMC Genomics">
        <title>De novo assembly and annotation of Popillia japonica's genome with initial clues to its potential as an invasive pest.</title>
        <authorList>
            <person name="Cucini C."/>
            <person name="Boschi S."/>
            <person name="Funari R."/>
            <person name="Cardaioli E."/>
            <person name="Iannotti N."/>
            <person name="Marturano G."/>
            <person name="Paoli F."/>
            <person name="Bruttini M."/>
            <person name="Carapelli A."/>
            <person name="Frati F."/>
            <person name="Nardi F."/>
        </authorList>
    </citation>
    <scope>NUCLEOTIDE SEQUENCE [LARGE SCALE GENOMIC DNA]</scope>
    <source>
        <strain evidence="3">DMR45628</strain>
    </source>
</reference>
<keyword evidence="4" id="KW-1185">Reference proteome</keyword>
<dbReference type="Pfam" id="PF17921">
    <property type="entry name" value="Integrase_H2C2"/>
    <property type="match status" value="1"/>
</dbReference>
<sequence>MHVNNGLIFFNDCVIVPEKLRPKVLGLLHESHQGVNRRRKRARKLFYWPGISREIADMIAKCKTCEKYKPRTTKEPLILHEMTNLPYQKLACDIQVLDFGSKSFLAMIDYYSKWLELI</sequence>
<dbReference type="InterPro" id="IPR041588">
    <property type="entry name" value="Integrase_H2C2"/>
</dbReference>
<evidence type="ECO:0000256" key="1">
    <source>
        <dbReference type="ARBA" id="ARBA00012493"/>
    </source>
</evidence>
<accession>A0AAW1KRT2</accession>
<evidence type="ECO:0000259" key="2">
    <source>
        <dbReference type="Pfam" id="PF17921"/>
    </source>
</evidence>
<dbReference type="AlphaFoldDB" id="A0AAW1KRT2"/>
<dbReference type="Gene3D" id="1.10.340.70">
    <property type="match status" value="1"/>
</dbReference>
<gene>
    <name evidence="3" type="ORF">QE152_g19590</name>
</gene>
<protein>
    <recommendedName>
        <fullName evidence="1">RNA-directed DNA polymerase</fullName>
        <ecNumber evidence="1">2.7.7.49</ecNumber>
    </recommendedName>
</protein>